<organism evidence="3 4">
    <name type="scientific">Phytophthora oleae</name>
    <dbReference type="NCBI Taxonomy" id="2107226"/>
    <lineage>
        <taxon>Eukaryota</taxon>
        <taxon>Sar</taxon>
        <taxon>Stramenopiles</taxon>
        <taxon>Oomycota</taxon>
        <taxon>Peronosporomycetes</taxon>
        <taxon>Peronosporales</taxon>
        <taxon>Peronosporaceae</taxon>
        <taxon>Phytophthora</taxon>
    </lineage>
</organism>
<evidence type="ECO:0000313" key="4">
    <source>
        <dbReference type="Proteomes" id="UP001632037"/>
    </source>
</evidence>
<comment type="caution">
    <text evidence="3">The sequence shown here is derived from an EMBL/GenBank/DDBJ whole genome shotgun (WGS) entry which is preliminary data.</text>
</comment>
<keyword evidence="4" id="KW-1185">Reference proteome</keyword>
<sequence>MSSLYTPQCCNCKFCMSSPYTPQSCNCKLCKSSKANCFTTPPRPAGIEPQPQRDTTAQCLTFPLRPGTPEETRRFRKSYFSEPGSRIAHPGLINDLKRIDPTTKYGVVTTGSEHVPEMLVSGPTTEYQRINLAKLEANYASHKREPLGKTYSRGHKLPAHTQRPEFAFGMSGTFCESAKELLYPSTSARLRNSEEDEAQYKRSHGSVAPGEQKNRNYRWEAAKIDPAKHRFGVKPVSRDGTEVAEILNPEMNESVLPPAVAPQHLEDRRTLYDHLGKPRHLGAAETDNLPNNHVFGVITQNSDSAWLCIQGEYSPEEQQPDPDLGRAVNHGWRNATADSRLFGIPTIRSDIPAPARRSIADGQNYGDDAKAQVLLYPEEFASSGVANAEFAEPRDEKYLRELFHKIGHGVQDEDFELIWKQATNTTRYTQAGQASIADYRDALNDFLEAQGRGPAALQQWQSRVQSM</sequence>
<dbReference type="Pfam" id="PF25325">
    <property type="entry name" value="EF-hand_EFHB_C"/>
    <property type="match status" value="1"/>
</dbReference>
<feature type="domain" description="EFHB C-terminal EF-hand" evidence="2">
    <location>
        <begin position="374"/>
        <end position="447"/>
    </location>
</feature>
<protein>
    <recommendedName>
        <fullName evidence="2">EFHB C-terminal EF-hand domain-containing protein</fullName>
    </recommendedName>
</protein>
<accession>A0ABD3F0U9</accession>
<evidence type="ECO:0000313" key="3">
    <source>
        <dbReference type="EMBL" id="KAL3659720.1"/>
    </source>
</evidence>
<evidence type="ECO:0000256" key="1">
    <source>
        <dbReference type="SAM" id="MobiDB-lite"/>
    </source>
</evidence>
<dbReference type="Proteomes" id="UP001632037">
    <property type="component" value="Unassembled WGS sequence"/>
</dbReference>
<dbReference type="AlphaFoldDB" id="A0ABD3F0U9"/>
<reference evidence="3 4" key="1">
    <citation type="submission" date="2024-09" db="EMBL/GenBank/DDBJ databases">
        <title>Genome sequencing and assembly of Phytophthora oleae, isolate VK10A, causative agent of rot of olive drupes.</title>
        <authorList>
            <person name="Conti Taguali S."/>
            <person name="Riolo M."/>
            <person name="La Spada F."/>
            <person name="Cacciola S.O."/>
            <person name="Dionisio G."/>
        </authorList>
    </citation>
    <scope>NUCLEOTIDE SEQUENCE [LARGE SCALE GENOMIC DNA]</scope>
    <source>
        <strain evidence="3 4">VK10A</strain>
    </source>
</reference>
<proteinExistence type="predicted"/>
<dbReference type="EMBL" id="JBIMZQ010000045">
    <property type="protein sequence ID" value="KAL3659720.1"/>
    <property type="molecule type" value="Genomic_DNA"/>
</dbReference>
<feature type="region of interest" description="Disordered" evidence="1">
    <location>
        <begin position="193"/>
        <end position="214"/>
    </location>
</feature>
<gene>
    <name evidence="3" type="ORF">V7S43_015394</name>
</gene>
<evidence type="ECO:0000259" key="2">
    <source>
        <dbReference type="Pfam" id="PF25325"/>
    </source>
</evidence>
<dbReference type="InterPro" id="IPR057428">
    <property type="entry name" value="EFHB_EF-hand_C"/>
</dbReference>
<name>A0ABD3F0U9_9STRA</name>